<comment type="caution">
    <text evidence="6">The sequence shown here is derived from an EMBL/GenBank/DDBJ whole genome shotgun (WGS) entry which is preliminary data.</text>
</comment>
<dbReference type="PANTHER" id="PTHR48075:SF5">
    <property type="entry name" value="3-HYDROXYBUTYRYL-COA DEHYDROGENASE"/>
    <property type="match status" value="1"/>
</dbReference>
<dbReference type="InterPro" id="IPR006176">
    <property type="entry name" value="3-OHacyl-CoA_DH_NAD-bd"/>
</dbReference>
<gene>
    <name evidence="6" type="ORF">NDR86_03775</name>
</gene>
<dbReference type="SUPFAM" id="SSF51735">
    <property type="entry name" value="NAD(P)-binding Rossmann-fold domains"/>
    <property type="match status" value="1"/>
</dbReference>
<dbReference type="InterPro" id="IPR006108">
    <property type="entry name" value="3HC_DH_C"/>
</dbReference>
<dbReference type="Proteomes" id="UP001139157">
    <property type="component" value="Unassembled WGS sequence"/>
</dbReference>
<organism evidence="6 7">
    <name type="scientific">Nocardia pulmonis</name>
    <dbReference type="NCBI Taxonomy" id="2951408"/>
    <lineage>
        <taxon>Bacteria</taxon>
        <taxon>Bacillati</taxon>
        <taxon>Actinomycetota</taxon>
        <taxon>Actinomycetes</taxon>
        <taxon>Mycobacteriales</taxon>
        <taxon>Nocardiaceae</taxon>
        <taxon>Nocardia</taxon>
    </lineage>
</organism>
<dbReference type="GO" id="GO:0070403">
    <property type="term" value="F:NAD+ binding"/>
    <property type="evidence" value="ECO:0007669"/>
    <property type="project" value="InterPro"/>
</dbReference>
<feature type="domain" description="3-hydroxyacyl-CoA dehydrogenase C-terminal" evidence="4">
    <location>
        <begin position="166"/>
        <end position="232"/>
    </location>
</feature>
<proteinExistence type="inferred from homology"/>
<evidence type="ECO:0000256" key="1">
    <source>
        <dbReference type="ARBA" id="ARBA00005086"/>
    </source>
</evidence>
<dbReference type="Gene3D" id="1.10.1040.10">
    <property type="entry name" value="N-(1-d-carboxylethyl)-l-norvaline Dehydrogenase, domain 2"/>
    <property type="match status" value="1"/>
</dbReference>
<evidence type="ECO:0000313" key="6">
    <source>
        <dbReference type="EMBL" id="MCM6772592.1"/>
    </source>
</evidence>
<dbReference type="GO" id="GO:0006631">
    <property type="term" value="P:fatty acid metabolic process"/>
    <property type="evidence" value="ECO:0007669"/>
    <property type="project" value="InterPro"/>
</dbReference>
<dbReference type="InterPro" id="IPR036291">
    <property type="entry name" value="NAD(P)-bd_dom_sf"/>
</dbReference>
<dbReference type="GO" id="GO:0016616">
    <property type="term" value="F:oxidoreductase activity, acting on the CH-OH group of donors, NAD or NADP as acceptor"/>
    <property type="evidence" value="ECO:0007669"/>
    <property type="project" value="InterPro"/>
</dbReference>
<accession>A0A9X2E1Z6</accession>
<evidence type="ECO:0000256" key="3">
    <source>
        <dbReference type="ARBA" id="ARBA00023002"/>
    </source>
</evidence>
<comment type="pathway">
    <text evidence="1">Lipid metabolism; butanoate metabolism.</text>
</comment>
<dbReference type="InterPro" id="IPR013328">
    <property type="entry name" value="6PGD_dom2"/>
</dbReference>
<name>A0A9X2E1Z6_9NOCA</name>
<protein>
    <submittedName>
        <fullName evidence="6">3-hydroxyacyl-CoA dehydrogenase NAD-binding domain-containing protein</fullName>
    </submittedName>
</protein>
<dbReference type="InterPro" id="IPR008927">
    <property type="entry name" value="6-PGluconate_DH-like_C_sf"/>
</dbReference>
<dbReference type="EMBL" id="JAMRXG010000001">
    <property type="protein sequence ID" value="MCM6772592.1"/>
    <property type="molecule type" value="Genomic_DNA"/>
</dbReference>
<dbReference type="SUPFAM" id="SSF48179">
    <property type="entry name" value="6-phosphogluconate dehydrogenase C-terminal domain-like"/>
    <property type="match status" value="1"/>
</dbReference>
<dbReference type="Pfam" id="PF00725">
    <property type="entry name" value="3HCDH"/>
    <property type="match status" value="1"/>
</dbReference>
<dbReference type="RefSeq" id="WP_251909438.1">
    <property type="nucleotide sequence ID" value="NZ_JAMRXG010000001.1"/>
</dbReference>
<evidence type="ECO:0000313" key="7">
    <source>
        <dbReference type="Proteomes" id="UP001139157"/>
    </source>
</evidence>
<evidence type="ECO:0000256" key="2">
    <source>
        <dbReference type="ARBA" id="ARBA00009463"/>
    </source>
</evidence>
<feature type="domain" description="3-hydroxyacyl-CoA dehydrogenase NAD binding" evidence="5">
    <location>
        <begin position="48"/>
        <end position="162"/>
    </location>
</feature>
<dbReference type="AlphaFoldDB" id="A0A9X2E1Z6"/>
<evidence type="ECO:0000259" key="4">
    <source>
        <dbReference type="Pfam" id="PF00725"/>
    </source>
</evidence>
<dbReference type="Gene3D" id="3.40.50.720">
    <property type="entry name" value="NAD(P)-binding Rossmann-like Domain"/>
    <property type="match status" value="1"/>
</dbReference>
<feature type="domain" description="3-hydroxyacyl-CoA dehydrogenase NAD binding" evidence="5">
    <location>
        <begin position="3"/>
        <end position="38"/>
    </location>
</feature>
<keyword evidence="7" id="KW-1185">Reference proteome</keyword>
<evidence type="ECO:0000259" key="5">
    <source>
        <dbReference type="Pfam" id="PF02737"/>
    </source>
</evidence>
<dbReference type="Pfam" id="PF02737">
    <property type="entry name" value="3HCDH_N"/>
    <property type="match status" value="2"/>
</dbReference>
<comment type="similarity">
    <text evidence="2">Belongs to the 3-hydroxyacyl-CoA dehydrogenase family.</text>
</comment>
<dbReference type="PANTHER" id="PTHR48075">
    <property type="entry name" value="3-HYDROXYACYL-COA DEHYDROGENASE FAMILY PROTEIN"/>
    <property type="match status" value="1"/>
</dbReference>
<reference evidence="6" key="1">
    <citation type="submission" date="2022-06" db="EMBL/GenBank/DDBJ databases">
        <title>Novel species in genus nocardia.</title>
        <authorList>
            <person name="Li F."/>
        </authorList>
    </citation>
    <scope>NUCLEOTIDE SEQUENCE</scope>
    <source>
        <strain evidence="6">CDC141</strain>
    </source>
</reference>
<keyword evidence="3" id="KW-0560">Oxidoreductase</keyword>
<sequence length="291" mass="30741">MSSVAIVGAGVIGLSWARLFDRCGWSVTVSDPREDLAELVGAQFPAGSVAATNDLESAVSGVDFVQENAPERLAVKRSIFATLATAAPPTAILASSSSSLLPSVIAEGNPAADRIVIGHPFNPPEILPLVEIVPGSQTSSDTVERATEIYRSLGRTPVALRKEIRGFIGNRLQKALKEQAVYLVQQGYATVADIDAVMTNSLGPRWAVTGPFAAQNLGGGPDGPRHLYENVGAAMQFELGEPDLSPAAMEPVFEQIEHTYGTGADAYRRNVAARDVALRAVLQAQHAKEEA</sequence>